<evidence type="ECO:0008006" key="4">
    <source>
        <dbReference type="Google" id="ProtNLM"/>
    </source>
</evidence>
<dbReference type="EMBL" id="SWBR01000001">
    <property type="protein sequence ID" value="TKC12165.1"/>
    <property type="molecule type" value="Genomic_DNA"/>
</dbReference>
<feature type="transmembrane region" description="Helical" evidence="1">
    <location>
        <begin position="7"/>
        <end position="25"/>
    </location>
</feature>
<dbReference type="AlphaFoldDB" id="A0A4U1CVF7"/>
<keyword evidence="1" id="KW-0812">Transmembrane</keyword>
<sequence length="61" mass="6797">MDKRLKIGLAFMIAAVVLMPVAILLKNTNQVATVGMLIFTMLLELIGLIFVIISIIKRRKV</sequence>
<keyword evidence="1" id="KW-0472">Membrane</keyword>
<dbReference type="RefSeq" id="WP_136838077.1">
    <property type="nucleotide sequence ID" value="NZ_SWBR01000001.1"/>
</dbReference>
<dbReference type="OrthoDB" id="772579at2"/>
<accession>A0A4U1CVF7</accession>
<evidence type="ECO:0000313" key="2">
    <source>
        <dbReference type="EMBL" id="TKC12165.1"/>
    </source>
</evidence>
<comment type="caution">
    <text evidence="2">The sequence shown here is derived from an EMBL/GenBank/DDBJ whole genome shotgun (WGS) entry which is preliminary data.</text>
</comment>
<name>A0A4U1CVF7_9SPHI</name>
<protein>
    <recommendedName>
        <fullName evidence="4">Gliding motility protein GldL</fullName>
    </recommendedName>
</protein>
<keyword evidence="3" id="KW-1185">Reference proteome</keyword>
<gene>
    <name evidence="2" type="ORF">FA048_00675</name>
</gene>
<reference evidence="2 3" key="1">
    <citation type="submission" date="2019-04" db="EMBL/GenBank/DDBJ databases">
        <title>Pedobacter sp. RP-3-22 sp. nov., isolated from Arctic soil.</title>
        <authorList>
            <person name="Dahal R.H."/>
            <person name="Kim D.-U."/>
        </authorList>
    </citation>
    <scope>NUCLEOTIDE SEQUENCE [LARGE SCALE GENOMIC DNA]</scope>
    <source>
        <strain evidence="2 3">RP-3-22</strain>
    </source>
</reference>
<proteinExistence type="predicted"/>
<dbReference type="Proteomes" id="UP000309488">
    <property type="component" value="Unassembled WGS sequence"/>
</dbReference>
<evidence type="ECO:0000313" key="3">
    <source>
        <dbReference type="Proteomes" id="UP000309488"/>
    </source>
</evidence>
<evidence type="ECO:0000256" key="1">
    <source>
        <dbReference type="SAM" id="Phobius"/>
    </source>
</evidence>
<organism evidence="2 3">
    <name type="scientific">Pedobacter polaris</name>
    <dbReference type="NCBI Taxonomy" id="2571273"/>
    <lineage>
        <taxon>Bacteria</taxon>
        <taxon>Pseudomonadati</taxon>
        <taxon>Bacteroidota</taxon>
        <taxon>Sphingobacteriia</taxon>
        <taxon>Sphingobacteriales</taxon>
        <taxon>Sphingobacteriaceae</taxon>
        <taxon>Pedobacter</taxon>
    </lineage>
</organism>
<keyword evidence="1" id="KW-1133">Transmembrane helix</keyword>
<feature type="transmembrane region" description="Helical" evidence="1">
    <location>
        <begin position="31"/>
        <end position="56"/>
    </location>
</feature>